<dbReference type="Gene3D" id="1.20.1070.10">
    <property type="entry name" value="Rhodopsin 7-helix transmembrane proteins"/>
    <property type="match status" value="1"/>
</dbReference>
<evidence type="ECO:0000313" key="8">
    <source>
        <dbReference type="RefSeq" id="XP_032824003.1"/>
    </source>
</evidence>
<dbReference type="GO" id="GO:0004984">
    <property type="term" value="F:olfactory receptor activity"/>
    <property type="evidence" value="ECO:0007669"/>
    <property type="project" value="TreeGrafter"/>
</dbReference>
<sequence>MEVNTSSRYDLLTNASHVTSIQSSNLKKMAMFSAMLLLSLSFTFLVLYLMLRNYSLREKLRFVLLVTLLLSQVMFNTMQCLFYLLELHQIQLSRLMCTVYFTFLSLSSFSELYSIAAMSVDKYVAICWVLRYNEICSIERFLKVVAIVVLMASLSSLLQLVFRLATPMISEEDPPGQFAYCSIDSLNAKSPIVRSIVNFLNVLPILISIVVLSVCYCLISREGKRNGSIRVASKRARYTVMFHSLQVSFYVLPIFLYYVEKVYFTIAEGTVEQLLILKTIVFGAAQGLSPIVYGLRADELREALLRVLSRCVYYDNKVHRMNKWDGRGRVQERDPEWK</sequence>
<comment type="subcellular location">
    <subcellularLocation>
        <location evidence="1">Membrane</location>
    </subcellularLocation>
</comment>
<keyword evidence="3 5" id="KW-1133">Transmembrane helix</keyword>
<feature type="transmembrane region" description="Helical" evidence="5">
    <location>
        <begin position="141"/>
        <end position="162"/>
    </location>
</feature>
<dbReference type="CDD" id="cd00637">
    <property type="entry name" value="7tm_classA_rhodopsin-like"/>
    <property type="match status" value="1"/>
</dbReference>
<feature type="transmembrane region" description="Helical" evidence="5">
    <location>
        <begin position="29"/>
        <end position="50"/>
    </location>
</feature>
<reference evidence="8" key="1">
    <citation type="submission" date="2025-08" db="UniProtKB">
        <authorList>
            <consortium name="RefSeq"/>
        </authorList>
    </citation>
    <scope>IDENTIFICATION</scope>
    <source>
        <tissue evidence="8">Sperm</tissue>
    </source>
</reference>
<dbReference type="PROSITE" id="PS50262">
    <property type="entry name" value="G_PROTEIN_RECEP_F1_2"/>
    <property type="match status" value="1"/>
</dbReference>
<dbReference type="PANTHER" id="PTHR26451">
    <property type="entry name" value="G_PROTEIN_RECEP_F1_2 DOMAIN-CONTAINING PROTEIN"/>
    <property type="match status" value="1"/>
</dbReference>
<evidence type="ECO:0000256" key="1">
    <source>
        <dbReference type="ARBA" id="ARBA00004370"/>
    </source>
</evidence>
<feature type="transmembrane region" description="Helical" evidence="5">
    <location>
        <begin position="274"/>
        <end position="295"/>
    </location>
</feature>
<dbReference type="Pfam" id="PF00001">
    <property type="entry name" value="7tm_1"/>
    <property type="match status" value="1"/>
</dbReference>
<dbReference type="InterPro" id="IPR052921">
    <property type="entry name" value="GPCR1_Superfamily_Member"/>
</dbReference>
<evidence type="ECO:0000256" key="5">
    <source>
        <dbReference type="SAM" id="Phobius"/>
    </source>
</evidence>
<evidence type="ECO:0000256" key="4">
    <source>
        <dbReference type="ARBA" id="ARBA00023136"/>
    </source>
</evidence>
<feature type="transmembrane region" description="Helical" evidence="5">
    <location>
        <begin position="100"/>
        <end position="120"/>
    </location>
</feature>
<feature type="domain" description="G-protein coupled receptors family 1 profile" evidence="6">
    <location>
        <begin position="42"/>
        <end position="293"/>
    </location>
</feature>
<dbReference type="GO" id="GO:0016020">
    <property type="term" value="C:membrane"/>
    <property type="evidence" value="ECO:0007669"/>
    <property type="project" value="UniProtKB-SubCell"/>
</dbReference>
<feature type="transmembrane region" description="Helical" evidence="5">
    <location>
        <begin position="62"/>
        <end position="85"/>
    </location>
</feature>
<dbReference type="GO" id="GO:0005549">
    <property type="term" value="F:odorant binding"/>
    <property type="evidence" value="ECO:0007669"/>
    <property type="project" value="TreeGrafter"/>
</dbReference>
<dbReference type="Proteomes" id="UP001318040">
    <property type="component" value="Chromosome 39"/>
</dbReference>
<keyword evidence="2 5" id="KW-0812">Transmembrane</keyword>
<dbReference type="InterPro" id="IPR000276">
    <property type="entry name" value="GPCR_Rhodpsn"/>
</dbReference>
<dbReference type="PANTHER" id="PTHR26451:SF980">
    <property type="entry name" value="GENE 7582-RELATED"/>
    <property type="match status" value="1"/>
</dbReference>
<dbReference type="SUPFAM" id="SSF81321">
    <property type="entry name" value="Family A G protein-coupled receptor-like"/>
    <property type="match status" value="1"/>
</dbReference>
<dbReference type="InterPro" id="IPR017452">
    <property type="entry name" value="GPCR_Rhodpsn_7TM"/>
</dbReference>
<dbReference type="PRINTS" id="PR00237">
    <property type="entry name" value="GPCRRHODOPSN"/>
</dbReference>
<gene>
    <name evidence="8" type="primary">LOC116950400</name>
</gene>
<dbReference type="KEGG" id="pmrn:116950400"/>
<keyword evidence="4 5" id="KW-0472">Membrane</keyword>
<evidence type="ECO:0000256" key="3">
    <source>
        <dbReference type="ARBA" id="ARBA00022989"/>
    </source>
</evidence>
<evidence type="ECO:0000313" key="7">
    <source>
        <dbReference type="Proteomes" id="UP001318040"/>
    </source>
</evidence>
<evidence type="ECO:0000259" key="6">
    <source>
        <dbReference type="PROSITE" id="PS50262"/>
    </source>
</evidence>
<feature type="transmembrane region" description="Helical" evidence="5">
    <location>
        <begin position="240"/>
        <end position="259"/>
    </location>
</feature>
<proteinExistence type="predicted"/>
<organism evidence="7 8">
    <name type="scientific">Petromyzon marinus</name>
    <name type="common">Sea lamprey</name>
    <dbReference type="NCBI Taxonomy" id="7757"/>
    <lineage>
        <taxon>Eukaryota</taxon>
        <taxon>Metazoa</taxon>
        <taxon>Chordata</taxon>
        <taxon>Craniata</taxon>
        <taxon>Vertebrata</taxon>
        <taxon>Cyclostomata</taxon>
        <taxon>Hyperoartia</taxon>
        <taxon>Petromyzontiformes</taxon>
        <taxon>Petromyzontidae</taxon>
        <taxon>Petromyzon</taxon>
    </lineage>
</organism>
<keyword evidence="7" id="KW-1185">Reference proteome</keyword>
<name>A0AAJ7X8J0_PETMA</name>
<feature type="transmembrane region" description="Helical" evidence="5">
    <location>
        <begin position="196"/>
        <end position="219"/>
    </location>
</feature>
<evidence type="ECO:0000256" key="2">
    <source>
        <dbReference type="ARBA" id="ARBA00022692"/>
    </source>
</evidence>
<accession>A0AAJ7X8J0</accession>
<dbReference type="RefSeq" id="XP_032824003.1">
    <property type="nucleotide sequence ID" value="XM_032968112.1"/>
</dbReference>
<dbReference type="AlphaFoldDB" id="A0AAJ7X8J0"/>
<dbReference type="GO" id="GO:0004930">
    <property type="term" value="F:G protein-coupled receptor activity"/>
    <property type="evidence" value="ECO:0007669"/>
    <property type="project" value="InterPro"/>
</dbReference>
<protein>
    <submittedName>
        <fullName evidence="8">Olfactory receptor 2T12-like</fullName>
    </submittedName>
</protein>